<keyword evidence="2" id="KW-0808">Transferase</keyword>
<evidence type="ECO:0000313" key="2">
    <source>
        <dbReference type="EMBL" id="KJV78403.1"/>
    </source>
</evidence>
<dbReference type="AlphaFoldDB" id="A0A0F3PDN4"/>
<comment type="caution">
    <text evidence="2">The sequence shown here is derived from an EMBL/GenBank/DDBJ whole genome shotgun (WGS) entry which is preliminary data.</text>
</comment>
<dbReference type="InterPro" id="IPR002575">
    <property type="entry name" value="Aminoglycoside_PTrfase"/>
</dbReference>
<dbReference type="GO" id="GO:0016740">
    <property type="term" value="F:transferase activity"/>
    <property type="evidence" value="ECO:0007669"/>
    <property type="project" value="UniProtKB-KW"/>
</dbReference>
<proteinExistence type="predicted"/>
<dbReference type="Proteomes" id="UP000033591">
    <property type="component" value="Unassembled WGS sequence"/>
</dbReference>
<dbReference type="EMBL" id="LAOC01000001">
    <property type="protein sequence ID" value="KJV78403.1"/>
    <property type="molecule type" value="Genomic_DNA"/>
</dbReference>
<sequence length="46" mass="5099">MQAVIYIIKNGKLNAVIDFGGMGIGDPACDLVIIWTFLQNEAKRNF</sequence>
<dbReference type="Gene3D" id="3.90.1200.10">
    <property type="match status" value="1"/>
</dbReference>
<feature type="domain" description="Aminoglycoside phosphotransferase" evidence="1">
    <location>
        <begin position="8"/>
        <end position="42"/>
    </location>
</feature>
<gene>
    <name evidence="2" type="ORF">RMAECT_0034</name>
</gene>
<dbReference type="InterPro" id="IPR011009">
    <property type="entry name" value="Kinase-like_dom_sf"/>
</dbReference>
<protein>
    <submittedName>
        <fullName evidence="2">Phosphotransferase enzyme family protein</fullName>
    </submittedName>
</protein>
<dbReference type="PATRIC" id="fig|1359199.3.peg.30"/>
<dbReference type="SUPFAM" id="SSF56112">
    <property type="entry name" value="Protein kinase-like (PK-like)"/>
    <property type="match status" value="1"/>
</dbReference>
<reference evidence="2 3" key="1">
    <citation type="submission" date="2015-01" db="EMBL/GenBank/DDBJ databases">
        <title>Genome Sequencing of Rickettsiales.</title>
        <authorList>
            <person name="Daugherty S.C."/>
            <person name="Su Q."/>
            <person name="Abolude K."/>
            <person name="Beier-Sexton M."/>
            <person name="Carlyon J.A."/>
            <person name="Carter R."/>
            <person name="Day N.P."/>
            <person name="Dumler S.J."/>
            <person name="Dyachenko V."/>
            <person name="Godinez A."/>
            <person name="Kurtti T.J."/>
            <person name="Lichay M."/>
            <person name="Mullins K.E."/>
            <person name="Ott S."/>
            <person name="Pappas-Brown V."/>
            <person name="Paris D.H."/>
            <person name="Patel P."/>
            <person name="Richards A.L."/>
            <person name="Sadzewicz L."/>
            <person name="Sears K."/>
            <person name="Seidman D."/>
            <person name="Sengamalay N."/>
            <person name="Stenos J."/>
            <person name="Tallon L.J."/>
            <person name="Vincent G."/>
            <person name="Fraser C.M."/>
            <person name="Munderloh U."/>
            <person name="Dunning-Hotopp J.C."/>
        </authorList>
    </citation>
    <scope>NUCLEOTIDE SEQUENCE [LARGE SCALE GENOMIC DNA]</scope>
    <source>
        <strain evidence="2 3">Ect</strain>
    </source>
</reference>
<name>A0A0F3PDN4_RICRH</name>
<accession>A0A0F3PDN4</accession>
<organism evidence="2 3">
    <name type="scientific">Rickettsia rhipicephali str. Ect</name>
    <dbReference type="NCBI Taxonomy" id="1359199"/>
    <lineage>
        <taxon>Bacteria</taxon>
        <taxon>Pseudomonadati</taxon>
        <taxon>Pseudomonadota</taxon>
        <taxon>Alphaproteobacteria</taxon>
        <taxon>Rickettsiales</taxon>
        <taxon>Rickettsiaceae</taxon>
        <taxon>Rickettsieae</taxon>
        <taxon>Rickettsia</taxon>
        <taxon>spotted fever group</taxon>
    </lineage>
</organism>
<dbReference type="Pfam" id="PF01636">
    <property type="entry name" value="APH"/>
    <property type="match status" value="1"/>
</dbReference>
<evidence type="ECO:0000313" key="3">
    <source>
        <dbReference type="Proteomes" id="UP000033591"/>
    </source>
</evidence>
<evidence type="ECO:0000259" key="1">
    <source>
        <dbReference type="Pfam" id="PF01636"/>
    </source>
</evidence>